<dbReference type="STRING" id="1332264.BW730_05135"/>
<feature type="region of interest" description="Disordered" evidence="1">
    <location>
        <begin position="1"/>
        <end position="50"/>
    </location>
</feature>
<evidence type="ECO:0000313" key="3">
    <source>
        <dbReference type="Proteomes" id="UP000188145"/>
    </source>
</evidence>
<accession>A0A1Q2CSY0</accession>
<dbReference type="KEGG" id="tes:BW730_05135"/>
<feature type="compositionally biased region" description="Acidic residues" evidence="1">
    <location>
        <begin position="14"/>
        <end position="27"/>
    </location>
</feature>
<dbReference type="Pfam" id="PF12502">
    <property type="entry name" value="DUF3710"/>
    <property type="match status" value="1"/>
</dbReference>
<proteinExistence type="predicted"/>
<dbReference type="EMBL" id="CP019606">
    <property type="protein sequence ID" value="AQP49219.1"/>
    <property type="molecule type" value="Genomic_DNA"/>
</dbReference>
<sequence>MFGRKKQNAKEEAVETVEVAEEASVDEEAPKAEEAPELSEPEAQARAWDDEFDREEGPFDIAEVDLEADEDDVTRLDLGSIIVTPFEGMTIQLQVNRDTNVVQSILVGDGESGLEVAAFAGPTKSSMIPEIREEIIKATAQQQGQIAVSQGPFGSELRRALPVKDPNGNAATHLSRTWMVSGPGWLLRGVLLGKATFEPENEDAQVALFEFFSNIVVRRGTAPVAPGSLLPMKVPEAEG</sequence>
<dbReference type="AlphaFoldDB" id="A0A1Q2CSY0"/>
<name>A0A1Q2CSY0_9ACTN</name>
<organism evidence="2 3">
    <name type="scientific">Tessaracoccus aquimaris</name>
    <dbReference type="NCBI Taxonomy" id="1332264"/>
    <lineage>
        <taxon>Bacteria</taxon>
        <taxon>Bacillati</taxon>
        <taxon>Actinomycetota</taxon>
        <taxon>Actinomycetes</taxon>
        <taxon>Propionibacteriales</taxon>
        <taxon>Propionibacteriaceae</taxon>
        <taxon>Tessaracoccus</taxon>
    </lineage>
</organism>
<keyword evidence="3" id="KW-1185">Reference proteome</keyword>
<dbReference type="OrthoDB" id="8480367at2"/>
<evidence type="ECO:0000313" key="2">
    <source>
        <dbReference type="EMBL" id="AQP49219.1"/>
    </source>
</evidence>
<evidence type="ECO:0000256" key="1">
    <source>
        <dbReference type="SAM" id="MobiDB-lite"/>
    </source>
</evidence>
<dbReference type="InterPro" id="IPR022183">
    <property type="entry name" value="DUF3710"/>
</dbReference>
<dbReference type="Proteomes" id="UP000188145">
    <property type="component" value="Chromosome"/>
</dbReference>
<reference evidence="3" key="1">
    <citation type="submission" date="2017-02" db="EMBL/GenBank/DDBJ databases">
        <title>Tessaracoccus aquaemaris sp. nov., isolated from the intestine of a Korean rockfish, Sebastes schlegelii, in a marine aquaculture pond.</title>
        <authorList>
            <person name="Tak E.J."/>
            <person name="Bae J.-W."/>
        </authorList>
    </citation>
    <scope>NUCLEOTIDE SEQUENCE [LARGE SCALE GENOMIC DNA]</scope>
    <source>
        <strain evidence="3">NSG39</strain>
    </source>
</reference>
<gene>
    <name evidence="2" type="ORF">BW730_05135</name>
</gene>
<protein>
    <recommendedName>
        <fullName evidence="4">DUF3710 domain-containing protein</fullName>
    </recommendedName>
</protein>
<evidence type="ECO:0008006" key="4">
    <source>
        <dbReference type="Google" id="ProtNLM"/>
    </source>
</evidence>